<proteinExistence type="predicted"/>
<dbReference type="AlphaFoldDB" id="A0A8H3XC42"/>
<dbReference type="Proteomes" id="UP000439903">
    <property type="component" value="Unassembled WGS sequence"/>
</dbReference>
<evidence type="ECO:0000256" key="1">
    <source>
        <dbReference type="SAM" id="MobiDB-lite"/>
    </source>
</evidence>
<protein>
    <submittedName>
        <fullName evidence="2">Uncharacterized protein</fullName>
    </submittedName>
</protein>
<comment type="caution">
    <text evidence="2">The sequence shown here is derived from an EMBL/GenBank/DDBJ whole genome shotgun (WGS) entry which is preliminary data.</text>
</comment>
<organism evidence="2 3">
    <name type="scientific">Gigaspora margarita</name>
    <dbReference type="NCBI Taxonomy" id="4874"/>
    <lineage>
        <taxon>Eukaryota</taxon>
        <taxon>Fungi</taxon>
        <taxon>Fungi incertae sedis</taxon>
        <taxon>Mucoromycota</taxon>
        <taxon>Glomeromycotina</taxon>
        <taxon>Glomeromycetes</taxon>
        <taxon>Diversisporales</taxon>
        <taxon>Gigasporaceae</taxon>
        <taxon>Gigaspora</taxon>
    </lineage>
</organism>
<dbReference type="EMBL" id="WTPW01001348">
    <property type="protein sequence ID" value="KAF0441252.1"/>
    <property type="molecule type" value="Genomic_DNA"/>
</dbReference>
<gene>
    <name evidence="2" type="ORF">F8M41_003871</name>
</gene>
<feature type="region of interest" description="Disordered" evidence="1">
    <location>
        <begin position="1"/>
        <end position="69"/>
    </location>
</feature>
<reference evidence="2 3" key="1">
    <citation type="journal article" date="2019" name="Environ. Microbiol.">
        <title>At the nexus of three kingdoms: the genome of the mycorrhizal fungus Gigaspora margarita provides insights into plant, endobacterial and fungal interactions.</title>
        <authorList>
            <person name="Venice F."/>
            <person name="Ghignone S."/>
            <person name="Salvioli di Fossalunga A."/>
            <person name="Amselem J."/>
            <person name="Novero M."/>
            <person name="Xianan X."/>
            <person name="Sedzielewska Toro K."/>
            <person name="Morin E."/>
            <person name="Lipzen A."/>
            <person name="Grigoriev I.V."/>
            <person name="Henrissat B."/>
            <person name="Martin F.M."/>
            <person name="Bonfante P."/>
        </authorList>
    </citation>
    <scope>NUCLEOTIDE SEQUENCE [LARGE SCALE GENOMIC DNA]</scope>
    <source>
        <strain evidence="2 3">BEG34</strain>
    </source>
</reference>
<keyword evidence="3" id="KW-1185">Reference proteome</keyword>
<evidence type="ECO:0000313" key="2">
    <source>
        <dbReference type="EMBL" id="KAF0441252.1"/>
    </source>
</evidence>
<accession>A0A8H3XC42</accession>
<name>A0A8H3XC42_GIGMA</name>
<sequence>MAKDQKYQNQFTSKTPKNKRNTTRQITRNAKGPEEDQRQFTSKMPKNKRNTTRQFTRNAEGPEEVPKTI</sequence>
<evidence type="ECO:0000313" key="3">
    <source>
        <dbReference type="Proteomes" id="UP000439903"/>
    </source>
</evidence>